<gene>
    <name evidence="2" type="ORF">QX249_11085</name>
</gene>
<keyword evidence="1" id="KW-0812">Transmembrane</keyword>
<dbReference type="RefSeq" id="WP_311020078.1">
    <property type="nucleotide sequence ID" value="NZ_JAUHGG010000003.1"/>
</dbReference>
<organism evidence="2 3">
    <name type="scientific">Vibrio parahaemolyticus</name>
    <dbReference type="NCBI Taxonomy" id="670"/>
    <lineage>
        <taxon>Bacteria</taxon>
        <taxon>Pseudomonadati</taxon>
        <taxon>Pseudomonadota</taxon>
        <taxon>Gammaproteobacteria</taxon>
        <taxon>Vibrionales</taxon>
        <taxon>Vibrionaceae</taxon>
        <taxon>Vibrio</taxon>
    </lineage>
</organism>
<dbReference type="AlphaFoldDB" id="A0AAW8PYB5"/>
<evidence type="ECO:0000313" key="2">
    <source>
        <dbReference type="EMBL" id="MDS1821207.1"/>
    </source>
</evidence>
<feature type="transmembrane region" description="Helical" evidence="1">
    <location>
        <begin position="6"/>
        <end position="25"/>
    </location>
</feature>
<keyword evidence="1" id="KW-0472">Membrane</keyword>
<protein>
    <submittedName>
        <fullName evidence="2">Uncharacterized protein</fullName>
    </submittedName>
</protein>
<reference evidence="2" key="1">
    <citation type="submission" date="2023-06" db="EMBL/GenBank/DDBJ databases">
        <title>Genomic Diversity of Vibrio spp. and Metagenomic Analysis of Pathogens in Florida Gulf Coastal Waters Following Hurricane Ian.</title>
        <authorList>
            <person name="Brumfield K.D."/>
        </authorList>
    </citation>
    <scope>NUCLEOTIDE SEQUENCE</scope>
    <source>
        <strain evidence="2">WBS2B-138</strain>
    </source>
</reference>
<sequence length="76" mass="8474">MDLHSLSSGLLNLAAYLPLILLALCNMKLKESVTGITLKIGKMEVEESVTFAYQFPAFMPIIDIEIKSKVDHHRAD</sequence>
<dbReference type="Proteomes" id="UP001253193">
    <property type="component" value="Unassembled WGS sequence"/>
</dbReference>
<proteinExistence type="predicted"/>
<comment type="caution">
    <text evidence="2">The sequence shown here is derived from an EMBL/GenBank/DDBJ whole genome shotgun (WGS) entry which is preliminary data.</text>
</comment>
<dbReference type="EMBL" id="JAUHGG010000003">
    <property type="protein sequence ID" value="MDS1821207.1"/>
    <property type="molecule type" value="Genomic_DNA"/>
</dbReference>
<keyword evidence="1" id="KW-1133">Transmembrane helix</keyword>
<accession>A0AAW8PYB5</accession>
<evidence type="ECO:0000313" key="3">
    <source>
        <dbReference type="Proteomes" id="UP001253193"/>
    </source>
</evidence>
<name>A0AAW8PYB5_VIBPH</name>
<evidence type="ECO:0000256" key="1">
    <source>
        <dbReference type="SAM" id="Phobius"/>
    </source>
</evidence>